<protein>
    <recommendedName>
        <fullName evidence="4">SMP-30/Gluconolactonase/LRE-like region domain-containing protein</fullName>
    </recommendedName>
</protein>
<comment type="caution">
    <text evidence="3">The sequence shown here is derived from an EMBL/GenBank/DDBJ whole genome shotgun (WGS) entry which is preliminary data.</text>
</comment>
<evidence type="ECO:0000313" key="3">
    <source>
        <dbReference type="EMBL" id="HGZ42835.1"/>
    </source>
</evidence>
<gene>
    <name evidence="3" type="ORF">ENR23_05300</name>
</gene>
<organism evidence="3">
    <name type="scientific">Eiseniibacteriota bacterium</name>
    <dbReference type="NCBI Taxonomy" id="2212470"/>
    <lineage>
        <taxon>Bacteria</taxon>
        <taxon>Candidatus Eiseniibacteriota</taxon>
    </lineage>
</organism>
<accession>A0A832I3Y6</accession>
<dbReference type="InterPro" id="IPR011042">
    <property type="entry name" value="6-blade_b-propeller_TolB-like"/>
</dbReference>
<keyword evidence="2" id="KW-0732">Signal</keyword>
<dbReference type="Gene3D" id="2.120.10.30">
    <property type="entry name" value="TolB, C-terminal domain"/>
    <property type="match status" value="1"/>
</dbReference>
<evidence type="ECO:0000256" key="1">
    <source>
        <dbReference type="SAM" id="MobiDB-lite"/>
    </source>
</evidence>
<name>A0A832I3Y6_UNCEI</name>
<dbReference type="InterPro" id="IPR051200">
    <property type="entry name" value="Host-pathogen_enzymatic-act"/>
</dbReference>
<dbReference type="EMBL" id="DSQF01000012">
    <property type="protein sequence ID" value="HGZ42835.1"/>
    <property type="molecule type" value="Genomic_DNA"/>
</dbReference>
<evidence type="ECO:0008006" key="4">
    <source>
        <dbReference type="Google" id="ProtNLM"/>
    </source>
</evidence>
<feature type="signal peptide" evidence="2">
    <location>
        <begin position="1"/>
        <end position="24"/>
    </location>
</feature>
<dbReference type="PANTHER" id="PTHR47197">
    <property type="entry name" value="PROTEIN NIRF"/>
    <property type="match status" value="1"/>
</dbReference>
<reference evidence="3" key="1">
    <citation type="journal article" date="2020" name="mSystems">
        <title>Genome- and Community-Level Interaction Insights into Carbon Utilization and Element Cycling Functions of Hydrothermarchaeota in Hydrothermal Sediment.</title>
        <authorList>
            <person name="Zhou Z."/>
            <person name="Liu Y."/>
            <person name="Xu W."/>
            <person name="Pan J."/>
            <person name="Luo Z.H."/>
            <person name="Li M."/>
        </authorList>
    </citation>
    <scope>NUCLEOTIDE SEQUENCE [LARGE SCALE GENOMIC DNA]</scope>
    <source>
        <strain evidence="3">SpSt-381</strain>
    </source>
</reference>
<feature type="chain" id="PRO_5032527378" description="SMP-30/Gluconolactonase/LRE-like region domain-containing protein" evidence="2">
    <location>
        <begin position="25"/>
        <end position="303"/>
    </location>
</feature>
<dbReference type="PANTHER" id="PTHR47197:SF3">
    <property type="entry name" value="DIHYDRO-HEME D1 DEHYDROGENASE"/>
    <property type="match status" value="1"/>
</dbReference>
<dbReference type="SUPFAM" id="SSF63829">
    <property type="entry name" value="Calcium-dependent phosphotriesterase"/>
    <property type="match status" value="1"/>
</dbReference>
<feature type="region of interest" description="Disordered" evidence="1">
    <location>
        <begin position="279"/>
        <end position="303"/>
    </location>
</feature>
<proteinExistence type="predicted"/>
<sequence>MPLRTSLRATLALLALIAAAPAAATSMYITSDASDLLRRYDPASGAFLGVFTASTFGPAGQLGVHFNATNTRLLVGHWGGGVQEFDAATGAPIQVFAPGGGPQWGAVYTPWGNVFIGSWNTNDVREYDGTTGAFVRVLASMSSPADMRYGPNGNLYVCSWMTGMVLEIDPVSGNILGATGPLPGGGRSNDVVFLPNGEMLVTAMGPDSVYRYSPGGALLGSFGGTGMASPHGIELDPVDGTIRVVSGGGQQLHVFDPVTFAEITPSKLVPGPGDKIVDIAYGPDPQSTPVERTSWGELKRRWR</sequence>
<dbReference type="AlphaFoldDB" id="A0A832I3Y6"/>
<evidence type="ECO:0000256" key="2">
    <source>
        <dbReference type="SAM" id="SignalP"/>
    </source>
</evidence>